<sequence length="545" mass="61941">MPNEQNLIPGGYELTVEEQSKGGKKSAEVRRRKKTMKQVMDFLLEQPANTRADYEFLVEQGIDLNSLDPDFINNMLLVNAALMARAKQGDVAAVKELRDIIRDDDMLKHKIKYDNARLRLEKQKLEPVSMPDKAYSGIPASLVAPTFSPVLFDIAEQEHSEYVFPGGRGSTKSSFCGLNVIDLLMKNENMHACVLRAVANTLKDSVYSQILWAISALGLDDEFACTKSPLEITRISTGQKIYFRGADDPHKIKSIKPPFGYIGIVWFEELDQFGGEEAVRTIEQSVIRGGERAYKFKSFNPPKSAQNWANKYIKVPRTDRLVTESTYLTVPKKWLGKPFLDDAEFLKETNPTAYENEYMGVANGTGGNVFDNVLIREITDDEIAQFDNIYNGVDWGWYPDLYAFVRVHYAPAQHTLFIWQEYTCNKTKNVDTAKHLLELGITANDLITCDSAENKSVEDYRAYGLLARGAEKGPNSREYSYKWLQSLRSIVIDNKRCPVACEEFINCEYDRDKEGNVISGYPDGNDHVIDAVRYAMERVWKRRGQ</sequence>
<evidence type="ECO:0000259" key="1">
    <source>
        <dbReference type="Pfam" id="PF04466"/>
    </source>
</evidence>
<reference evidence="3" key="1">
    <citation type="submission" date="2022-06" db="EMBL/GenBank/DDBJ databases">
        <title>Isolation of gut microbiota from human fecal samples.</title>
        <authorList>
            <person name="Pamer E.G."/>
            <person name="Barat B."/>
            <person name="Waligurski E."/>
            <person name="Medina S."/>
            <person name="Paddock L."/>
            <person name="Mostad J."/>
        </authorList>
    </citation>
    <scope>NUCLEOTIDE SEQUENCE</scope>
    <source>
        <strain evidence="3">DFI.5.57</strain>
    </source>
</reference>
<dbReference type="InterPro" id="IPR027417">
    <property type="entry name" value="P-loop_NTPase"/>
</dbReference>
<dbReference type="NCBIfam" id="TIGR01547">
    <property type="entry name" value="phage_term_2"/>
    <property type="match status" value="1"/>
</dbReference>
<dbReference type="AlphaFoldDB" id="A0AAW5KI99"/>
<feature type="domain" description="Phage terminase large subunit C-terminal" evidence="2">
    <location>
        <begin position="394"/>
        <end position="537"/>
    </location>
</feature>
<organism evidence="3 4">
    <name type="scientific">Ruminococcus bicirculans</name>
    <name type="common">ex Wegman et al. 2014</name>
    <dbReference type="NCBI Taxonomy" id="1160721"/>
    <lineage>
        <taxon>Bacteria</taxon>
        <taxon>Bacillati</taxon>
        <taxon>Bacillota</taxon>
        <taxon>Clostridia</taxon>
        <taxon>Eubacteriales</taxon>
        <taxon>Oscillospiraceae</taxon>
        <taxon>Ruminococcus</taxon>
    </lineage>
</organism>
<dbReference type="EMBL" id="JANGCN010000017">
    <property type="protein sequence ID" value="MCQ5153334.1"/>
    <property type="molecule type" value="Genomic_DNA"/>
</dbReference>
<gene>
    <name evidence="3" type="ORF">NE632_08415</name>
</gene>
<proteinExistence type="predicted"/>
<dbReference type="RefSeq" id="WP_256322104.1">
    <property type="nucleotide sequence ID" value="NZ_JANGCN010000017.1"/>
</dbReference>
<dbReference type="PANTHER" id="PTHR39184:SF1">
    <property type="entry name" value="PBSX PHAGE TERMINASE LARGE SUBUNIT"/>
    <property type="match status" value="1"/>
</dbReference>
<dbReference type="InterPro" id="IPR035413">
    <property type="entry name" value="Terminase_L_C"/>
</dbReference>
<dbReference type="Pfam" id="PF04466">
    <property type="entry name" value="Terminase_3"/>
    <property type="match status" value="1"/>
</dbReference>
<accession>A0AAW5KI99</accession>
<comment type="caution">
    <text evidence="3">The sequence shown here is derived from an EMBL/GenBank/DDBJ whole genome shotgun (WGS) entry which is preliminary data.</text>
</comment>
<dbReference type="InterPro" id="IPR035412">
    <property type="entry name" value="Terminase_L_N"/>
</dbReference>
<evidence type="ECO:0000313" key="4">
    <source>
        <dbReference type="Proteomes" id="UP001206236"/>
    </source>
</evidence>
<dbReference type="InterPro" id="IPR006437">
    <property type="entry name" value="Phage_terminase_lsu"/>
</dbReference>
<evidence type="ECO:0000259" key="2">
    <source>
        <dbReference type="Pfam" id="PF17288"/>
    </source>
</evidence>
<dbReference type="PANTHER" id="PTHR39184">
    <property type="match status" value="1"/>
</dbReference>
<protein>
    <submittedName>
        <fullName evidence="3">PBSX family phage terminase large subunit</fullName>
    </submittedName>
</protein>
<feature type="domain" description="Phage terminase large subunit N-terminal" evidence="1">
    <location>
        <begin position="162"/>
        <end position="360"/>
    </location>
</feature>
<dbReference type="Gene3D" id="3.40.50.300">
    <property type="entry name" value="P-loop containing nucleotide triphosphate hydrolases"/>
    <property type="match status" value="1"/>
</dbReference>
<dbReference type="Gene3D" id="3.30.420.280">
    <property type="match status" value="1"/>
</dbReference>
<dbReference type="Pfam" id="PF17288">
    <property type="entry name" value="Terminase_3C"/>
    <property type="match status" value="1"/>
</dbReference>
<dbReference type="InterPro" id="IPR052380">
    <property type="entry name" value="Viral_DNA_packaging_terminase"/>
</dbReference>
<name>A0AAW5KI99_9FIRM</name>
<dbReference type="Proteomes" id="UP001206236">
    <property type="component" value="Unassembled WGS sequence"/>
</dbReference>
<evidence type="ECO:0000313" key="3">
    <source>
        <dbReference type="EMBL" id="MCQ5153334.1"/>
    </source>
</evidence>